<keyword evidence="2" id="KW-1185">Reference proteome</keyword>
<proteinExistence type="predicted"/>
<organism evidence="1 2">
    <name type="scientific">Populus alba x Populus x berolinensis</name>
    <dbReference type="NCBI Taxonomy" id="444605"/>
    <lineage>
        <taxon>Eukaryota</taxon>
        <taxon>Viridiplantae</taxon>
        <taxon>Streptophyta</taxon>
        <taxon>Embryophyta</taxon>
        <taxon>Tracheophyta</taxon>
        <taxon>Spermatophyta</taxon>
        <taxon>Magnoliopsida</taxon>
        <taxon>eudicotyledons</taxon>
        <taxon>Gunneridae</taxon>
        <taxon>Pentapetalae</taxon>
        <taxon>rosids</taxon>
        <taxon>fabids</taxon>
        <taxon>Malpighiales</taxon>
        <taxon>Salicaceae</taxon>
        <taxon>Saliceae</taxon>
        <taxon>Populus</taxon>
    </lineage>
</organism>
<evidence type="ECO:0000313" key="1">
    <source>
        <dbReference type="EMBL" id="KAJ6997905.1"/>
    </source>
</evidence>
<name>A0AAD6W3I6_9ROSI</name>
<protein>
    <submittedName>
        <fullName evidence="1">Uncharacterized protein</fullName>
    </submittedName>
</protein>
<gene>
    <name evidence="1" type="ORF">NC653_014209</name>
</gene>
<comment type="caution">
    <text evidence="1">The sequence shown here is derived from an EMBL/GenBank/DDBJ whole genome shotgun (WGS) entry which is preliminary data.</text>
</comment>
<reference evidence="1" key="1">
    <citation type="journal article" date="2023" name="Mol. Ecol. Resour.">
        <title>Chromosome-level genome assembly of a triploid poplar Populus alba 'Berolinensis'.</title>
        <authorList>
            <person name="Chen S."/>
            <person name="Yu Y."/>
            <person name="Wang X."/>
            <person name="Wang S."/>
            <person name="Zhang T."/>
            <person name="Zhou Y."/>
            <person name="He R."/>
            <person name="Meng N."/>
            <person name="Wang Y."/>
            <person name="Liu W."/>
            <person name="Liu Z."/>
            <person name="Liu J."/>
            <person name="Guo Q."/>
            <person name="Huang H."/>
            <person name="Sederoff R.R."/>
            <person name="Wang G."/>
            <person name="Qu G."/>
            <person name="Chen S."/>
        </authorList>
    </citation>
    <scope>NUCLEOTIDE SEQUENCE</scope>
    <source>
        <strain evidence="1">SC-2020</strain>
    </source>
</reference>
<evidence type="ECO:0000313" key="2">
    <source>
        <dbReference type="Proteomes" id="UP001164929"/>
    </source>
</evidence>
<dbReference type="AlphaFoldDB" id="A0AAD6W3I6"/>
<dbReference type="Proteomes" id="UP001164929">
    <property type="component" value="Chromosome 5"/>
</dbReference>
<accession>A0AAD6W3I6</accession>
<dbReference type="EMBL" id="JAQIZT010000005">
    <property type="protein sequence ID" value="KAJ6997905.1"/>
    <property type="molecule type" value="Genomic_DNA"/>
</dbReference>
<sequence>MGYFYFSIWMGFLRLCKEKSLPCPEGREQQISRGGCTALLLMYVISNAHCFGGIGRAMTEFSWDVWYAGLQIMASKVTMPIARGSS</sequence>